<gene>
    <name evidence="3" type="ORF">SteCoe_25753</name>
</gene>
<evidence type="ECO:0000313" key="3">
    <source>
        <dbReference type="EMBL" id="OMJ75169.1"/>
    </source>
</evidence>
<evidence type="ECO:0000259" key="2">
    <source>
        <dbReference type="PROSITE" id="PS50089"/>
    </source>
</evidence>
<dbReference type="GO" id="GO:0008270">
    <property type="term" value="F:zinc ion binding"/>
    <property type="evidence" value="ECO:0007669"/>
    <property type="project" value="UniProtKB-KW"/>
</dbReference>
<organism evidence="3 4">
    <name type="scientific">Stentor coeruleus</name>
    <dbReference type="NCBI Taxonomy" id="5963"/>
    <lineage>
        <taxon>Eukaryota</taxon>
        <taxon>Sar</taxon>
        <taxon>Alveolata</taxon>
        <taxon>Ciliophora</taxon>
        <taxon>Postciliodesmatophora</taxon>
        <taxon>Heterotrichea</taxon>
        <taxon>Heterotrichida</taxon>
        <taxon>Stentoridae</taxon>
        <taxon>Stentor</taxon>
    </lineage>
</organism>
<dbReference type="Gene3D" id="3.30.40.10">
    <property type="entry name" value="Zinc/RING finger domain, C3HC4 (zinc finger)"/>
    <property type="match status" value="1"/>
</dbReference>
<sequence length="170" mass="19678">MGKKFGKLISELKDANEVFSCDSFYFATGFKLHFIFRGRAHLFRVNKNTIQVDQTLQDQGPKLIGEITPKNLRKALCIAQHIITLAFAKTPKCSEYNLCCICFERNIEVLLVCGHGFCEIDISDWKKRDNTCPMCRQSICQQKMYESIEFFKDDNEVKQSISELFSLINR</sequence>
<keyword evidence="1" id="KW-0862">Zinc</keyword>
<comment type="caution">
    <text evidence="3">The sequence shown here is derived from an EMBL/GenBank/DDBJ whole genome shotgun (WGS) entry which is preliminary data.</text>
</comment>
<dbReference type="Proteomes" id="UP000187209">
    <property type="component" value="Unassembled WGS sequence"/>
</dbReference>
<evidence type="ECO:0000256" key="1">
    <source>
        <dbReference type="PROSITE-ProRule" id="PRU00175"/>
    </source>
</evidence>
<proteinExistence type="predicted"/>
<dbReference type="PROSITE" id="PS50089">
    <property type="entry name" value="ZF_RING_2"/>
    <property type="match status" value="1"/>
</dbReference>
<keyword evidence="1" id="KW-0479">Metal-binding</keyword>
<dbReference type="InterPro" id="IPR001841">
    <property type="entry name" value="Znf_RING"/>
</dbReference>
<feature type="domain" description="RING-type" evidence="2">
    <location>
        <begin position="99"/>
        <end position="136"/>
    </location>
</feature>
<dbReference type="EMBL" id="MPUH01000706">
    <property type="protein sequence ID" value="OMJ75169.1"/>
    <property type="molecule type" value="Genomic_DNA"/>
</dbReference>
<dbReference type="Pfam" id="PF13920">
    <property type="entry name" value="zf-C3HC4_3"/>
    <property type="match status" value="1"/>
</dbReference>
<protein>
    <recommendedName>
        <fullName evidence="2">RING-type domain-containing protein</fullName>
    </recommendedName>
</protein>
<dbReference type="SUPFAM" id="SSF57850">
    <property type="entry name" value="RING/U-box"/>
    <property type="match status" value="1"/>
</dbReference>
<name>A0A1R2BEH2_9CILI</name>
<keyword evidence="1" id="KW-0863">Zinc-finger</keyword>
<dbReference type="InterPro" id="IPR013083">
    <property type="entry name" value="Znf_RING/FYVE/PHD"/>
</dbReference>
<dbReference type="AlphaFoldDB" id="A0A1R2BEH2"/>
<dbReference type="OrthoDB" id="9049620at2759"/>
<accession>A0A1R2BEH2</accession>
<evidence type="ECO:0000313" key="4">
    <source>
        <dbReference type="Proteomes" id="UP000187209"/>
    </source>
</evidence>
<reference evidence="3 4" key="1">
    <citation type="submission" date="2016-11" db="EMBL/GenBank/DDBJ databases">
        <title>The macronuclear genome of Stentor coeruleus: a giant cell with tiny introns.</title>
        <authorList>
            <person name="Slabodnick M."/>
            <person name="Ruby J.G."/>
            <person name="Reiff S.B."/>
            <person name="Swart E.C."/>
            <person name="Gosai S."/>
            <person name="Prabakaran S."/>
            <person name="Witkowska E."/>
            <person name="Larue G.E."/>
            <person name="Fisher S."/>
            <person name="Freeman R.M."/>
            <person name="Gunawardena J."/>
            <person name="Chu W."/>
            <person name="Stover N.A."/>
            <person name="Gregory B.D."/>
            <person name="Nowacki M."/>
            <person name="Derisi J."/>
            <person name="Roy S.W."/>
            <person name="Marshall W.F."/>
            <person name="Sood P."/>
        </authorList>
    </citation>
    <scope>NUCLEOTIDE SEQUENCE [LARGE SCALE GENOMIC DNA]</scope>
    <source>
        <strain evidence="3">WM001</strain>
    </source>
</reference>
<keyword evidence="4" id="KW-1185">Reference proteome</keyword>